<feature type="transmembrane region" description="Helical" evidence="1">
    <location>
        <begin position="143"/>
        <end position="161"/>
    </location>
</feature>
<evidence type="ECO:0000313" key="2">
    <source>
        <dbReference type="EMBL" id="MBS9534356.1"/>
    </source>
</evidence>
<dbReference type="RefSeq" id="WP_214093226.1">
    <property type="nucleotide sequence ID" value="NZ_JAHCLR010000022.1"/>
</dbReference>
<proteinExistence type="predicted"/>
<gene>
    <name evidence="2" type="ORF">KIH27_12250</name>
</gene>
<keyword evidence="3" id="KW-1185">Reference proteome</keyword>
<comment type="caution">
    <text evidence="2">The sequence shown here is derived from an EMBL/GenBank/DDBJ whole genome shotgun (WGS) entry which is preliminary data.</text>
</comment>
<feature type="transmembrane region" description="Helical" evidence="1">
    <location>
        <begin position="98"/>
        <end position="123"/>
    </location>
</feature>
<evidence type="ECO:0000313" key="3">
    <source>
        <dbReference type="Proteomes" id="UP001519535"/>
    </source>
</evidence>
<feature type="transmembrane region" description="Helical" evidence="1">
    <location>
        <begin position="54"/>
        <end position="77"/>
    </location>
</feature>
<feature type="transmembrane region" description="Helical" evidence="1">
    <location>
        <begin position="240"/>
        <end position="258"/>
    </location>
</feature>
<dbReference type="EMBL" id="JAHCLR010000022">
    <property type="protein sequence ID" value="MBS9534356.1"/>
    <property type="molecule type" value="Genomic_DNA"/>
</dbReference>
<reference evidence="2 3" key="1">
    <citation type="submission" date="2021-05" db="EMBL/GenBank/DDBJ databases">
        <title>Mycobacterium acidophilum sp. nov., an extremely acid-tolerant member of the genus Mycobacterium.</title>
        <authorList>
            <person name="Xia J."/>
        </authorList>
    </citation>
    <scope>NUCLEOTIDE SEQUENCE [LARGE SCALE GENOMIC DNA]</scope>
    <source>
        <strain evidence="2 3">M1</strain>
    </source>
</reference>
<organism evidence="2 3">
    <name type="scientific">Mycolicibacter acidiphilus</name>
    <dbReference type="NCBI Taxonomy" id="2835306"/>
    <lineage>
        <taxon>Bacteria</taxon>
        <taxon>Bacillati</taxon>
        <taxon>Actinomycetota</taxon>
        <taxon>Actinomycetes</taxon>
        <taxon>Mycobacteriales</taxon>
        <taxon>Mycobacteriaceae</taxon>
        <taxon>Mycolicibacter</taxon>
    </lineage>
</organism>
<accession>A0ABS5RJD4</accession>
<feature type="transmembrane region" description="Helical" evidence="1">
    <location>
        <begin position="203"/>
        <end position="228"/>
    </location>
</feature>
<keyword evidence="1" id="KW-0472">Membrane</keyword>
<feature type="transmembrane region" description="Helical" evidence="1">
    <location>
        <begin position="23"/>
        <end position="42"/>
    </location>
</feature>
<protein>
    <submittedName>
        <fullName evidence="2">DUF2182 domain-containing protein</fullName>
    </submittedName>
</protein>
<sequence>MAPEQATVATLPSARDRLRDPGVQLWTLAGVCWVALLVAGHHHDVTLGGPGASVAGIAVSLLLVLGAWLEMTVAMMLPTTVPMVRMFQVVSARAPRTTAVRVAFLAGYLALWLVFAVAATGAAAGLRAWVVAGHAPWLVTRPGLLLAVVLAIAGVFQLTPLKDACLTQCRDPRAFLFAHYRRGVRGGWLLGWRHGISCLGCCWALMLIMIGTGLGNLLAMLVLTAVMVVEKTTRFGHRPVVPLGIGLLIAAAAVALYGDTLAGWGLYEPFVAPVGAHHH</sequence>
<evidence type="ECO:0000256" key="1">
    <source>
        <dbReference type="SAM" id="Phobius"/>
    </source>
</evidence>
<keyword evidence="1" id="KW-1133">Transmembrane helix</keyword>
<name>A0ABS5RJD4_9MYCO</name>
<dbReference type="Proteomes" id="UP001519535">
    <property type="component" value="Unassembled WGS sequence"/>
</dbReference>
<dbReference type="Pfam" id="PF09948">
    <property type="entry name" value="PpoB2"/>
    <property type="match status" value="1"/>
</dbReference>
<dbReference type="InterPro" id="IPR018688">
    <property type="entry name" value="PpoB2-like"/>
</dbReference>
<keyword evidence="1" id="KW-0812">Transmembrane</keyword>